<evidence type="ECO:0000313" key="1">
    <source>
        <dbReference type="EMBL" id="KAI8022207.1"/>
    </source>
</evidence>
<sequence>MWVHLSQRTLLYLVLYTAMETGRTFSLQCSGLGLTGSMGYQLASLTAVTNFYISNNNLGNQIPYQLPLNCTQLNLAGNGFTGGIPYSIS</sequence>
<accession>A0ACC0I9Z0</accession>
<keyword evidence="2" id="KW-1185">Reference proteome</keyword>
<name>A0ACC0I9Z0_9ERIC</name>
<dbReference type="EMBL" id="CM045763">
    <property type="protein sequence ID" value="KAI8022207.1"/>
    <property type="molecule type" value="Genomic_DNA"/>
</dbReference>
<reference evidence="1 2" key="1">
    <citation type="journal article" date="2022" name="Plant J.">
        <title>Chromosome-level genome of Camellia lanceoleosa provides a valuable resource for understanding genome evolution and self-incompatibility.</title>
        <authorList>
            <person name="Gong W."/>
            <person name="Xiao S."/>
            <person name="Wang L."/>
            <person name="Liao Z."/>
            <person name="Chang Y."/>
            <person name="Mo W."/>
            <person name="Hu G."/>
            <person name="Li W."/>
            <person name="Zhao G."/>
            <person name="Zhu H."/>
            <person name="Hu X."/>
            <person name="Ji K."/>
            <person name="Xiang X."/>
            <person name="Song Q."/>
            <person name="Yuan D."/>
            <person name="Jin S."/>
            <person name="Zhang L."/>
        </authorList>
    </citation>
    <scope>NUCLEOTIDE SEQUENCE [LARGE SCALE GENOMIC DNA]</scope>
    <source>
        <strain evidence="1">SQ_2022a</strain>
    </source>
</reference>
<proteinExistence type="predicted"/>
<protein>
    <submittedName>
        <fullName evidence="1">Protein STRUBBELIG-RECEPTOR FAMILY 7</fullName>
    </submittedName>
</protein>
<evidence type="ECO:0000313" key="2">
    <source>
        <dbReference type="Proteomes" id="UP001060215"/>
    </source>
</evidence>
<organism evidence="1 2">
    <name type="scientific">Camellia lanceoleosa</name>
    <dbReference type="NCBI Taxonomy" id="1840588"/>
    <lineage>
        <taxon>Eukaryota</taxon>
        <taxon>Viridiplantae</taxon>
        <taxon>Streptophyta</taxon>
        <taxon>Embryophyta</taxon>
        <taxon>Tracheophyta</taxon>
        <taxon>Spermatophyta</taxon>
        <taxon>Magnoliopsida</taxon>
        <taxon>eudicotyledons</taxon>
        <taxon>Gunneridae</taxon>
        <taxon>Pentapetalae</taxon>
        <taxon>asterids</taxon>
        <taxon>Ericales</taxon>
        <taxon>Theaceae</taxon>
        <taxon>Camellia</taxon>
    </lineage>
</organism>
<dbReference type="Proteomes" id="UP001060215">
    <property type="component" value="Chromosome 6"/>
</dbReference>
<comment type="caution">
    <text evidence="1">The sequence shown here is derived from an EMBL/GenBank/DDBJ whole genome shotgun (WGS) entry which is preliminary data.</text>
</comment>
<gene>
    <name evidence="1" type="ORF">LOK49_LG03G02540</name>
</gene>